<evidence type="ECO:0000313" key="2">
    <source>
        <dbReference type="Proteomes" id="UP000183339"/>
    </source>
</evidence>
<accession>A0A1I0FQE9</accession>
<reference evidence="1 2" key="1">
    <citation type="submission" date="2016-10" db="EMBL/GenBank/DDBJ databases">
        <authorList>
            <person name="de Groot N.N."/>
        </authorList>
    </citation>
    <scope>NUCLEOTIDE SEQUENCE [LARGE SCALE GENOMIC DNA]</scope>
    <source>
        <strain evidence="1 2">Nl7</strain>
    </source>
</reference>
<gene>
    <name evidence="1" type="ORF">SAMN05216412_1101</name>
</gene>
<dbReference type="Proteomes" id="UP000183339">
    <property type="component" value="Unassembled WGS sequence"/>
</dbReference>
<dbReference type="EMBL" id="FOHI01000010">
    <property type="protein sequence ID" value="SET60418.1"/>
    <property type="molecule type" value="Genomic_DNA"/>
</dbReference>
<evidence type="ECO:0000313" key="1">
    <source>
        <dbReference type="EMBL" id="SET60418.1"/>
    </source>
</evidence>
<sequence length="179" mass="20516">MPTVALQQVTNPFARRNAKGTLEKPIHLKYIQRFLVDVEIRQALELVCEKGTVYIWGAKLERLSQSFKMFPRQCLFLFRQGGQINRVGVLSESIVSLELAEKLWGMDGDGETWGLIFFFREMIELSIPASEINSILGFRENNHWQGLIAKSSPEADEVIKYIKGERARQLGRMTLGNRD</sequence>
<organism evidence="1 2">
    <name type="scientific">Nitrosospira multiformis</name>
    <dbReference type="NCBI Taxonomy" id="1231"/>
    <lineage>
        <taxon>Bacteria</taxon>
        <taxon>Pseudomonadati</taxon>
        <taxon>Pseudomonadota</taxon>
        <taxon>Betaproteobacteria</taxon>
        <taxon>Nitrosomonadales</taxon>
        <taxon>Nitrosomonadaceae</taxon>
        <taxon>Nitrosospira</taxon>
    </lineage>
</organism>
<proteinExistence type="predicted"/>
<name>A0A1I0FQE9_9PROT</name>
<dbReference type="AlphaFoldDB" id="A0A1I0FQE9"/>
<protein>
    <submittedName>
        <fullName evidence="1">Uncharacterized protein</fullName>
    </submittedName>
</protein>